<keyword evidence="1" id="KW-0067">ATP-binding</keyword>
<dbReference type="AlphaFoldDB" id="A0A392QCF9"/>
<name>A0A392QCF9_9FABA</name>
<accession>A0A392QCF9</accession>
<proteinExistence type="predicted"/>
<dbReference type="EMBL" id="LXQA010127036">
    <property type="protein sequence ID" value="MCI21834.1"/>
    <property type="molecule type" value="Genomic_DNA"/>
</dbReference>
<organism evidence="1 2">
    <name type="scientific">Trifolium medium</name>
    <dbReference type="NCBI Taxonomy" id="97028"/>
    <lineage>
        <taxon>Eukaryota</taxon>
        <taxon>Viridiplantae</taxon>
        <taxon>Streptophyta</taxon>
        <taxon>Embryophyta</taxon>
        <taxon>Tracheophyta</taxon>
        <taxon>Spermatophyta</taxon>
        <taxon>Magnoliopsida</taxon>
        <taxon>eudicotyledons</taxon>
        <taxon>Gunneridae</taxon>
        <taxon>Pentapetalae</taxon>
        <taxon>rosids</taxon>
        <taxon>fabids</taxon>
        <taxon>Fabales</taxon>
        <taxon>Fabaceae</taxon>
        <taxon>Papilionoideae</taxon>
        <taxon>50 kb inversion clade</taxon>
        <taxon>NPAAA clade</taxon>
        <taxon>Hologalegina</taxon>
        <taxon>IRL clade</taxon>
        <taxon>Trifolieae</taxon>
        <taxon>Trifolium</taxon>
    </lineage>
</organism>
<keyword evidence="1" id="KW-0378">Hydrolase</keyword>
<dbReference type="Gene3D" id="2.40.50.140">
    <property type="entry name" value="Nucleic acid-binding proteins"/>
    <property type="match status" value="1"/>
</dbReference>
<comment type="caution">
    <text evidence="1">The sequence shown here is derived from an EMBL/GenBank/DDBJ whole genome shotgun (WGS) entry which is preliminary data.</text>
</comment>
<evidence type="ECO:0000313" key="1">
    <source>
        <dbReference type="EMBL" id="MCI21834.1"/>
    </source>
</evidence>
<evidence type="ECO:0000313" key="2">
    <source>
        <dbReference type="Proteomes" id="UP000265520"/>
    </source>
</evidence>
<protein>
    <submittedName>
        <fullName evidence="1">ATP-dependent DNA helicase PIF1</fullName>
    </submittedName>
</protein>
<sequence length="102" mass="11416">MDNTDSASFVIFDKDASSLFNLSCADMIDAAQRNGGAGAVPDQIARLVENTLLFKVETKPSTNQRFEQTFRVRKICTDHTIIKEFKAKWDNEEAVISKTTNV</sequence>
<dbReference type="InterPro" id="IPR012340">
    <property type="entry name" value="NA-bd_OB-fold"/>
</dbReference>
<reference evidence="1 2" key="1">
    <citation type="journal article" date="2018" name="Front. Plant Sci.">
        <title>Red Clover (Trifolium pratense) and Zigzag Clover (T. medium) - A Picture of Genomic Similarities and Differences.</title>
        <authorList>
            <person name="Dluhosova J."/>
            <person name="Istvanek J."/>
            <person name="Nedelnik J."/>
            <person name="Repkova J."/>
        </authorList>
    </citation>
    <scope>NUCLEOTIDE SEQUENCE [LARGE SCALE GENOMIC DNA]</scope>
    <source>
        <strain evidence="2">cv. 10/8</strain>
        <tissue evidence="1">Leaf</tissue>
    </source>
</reference>
<dbReference type="SUPFAM" id="SSF50249">
    <property type="entry name" value="Nucleic acid-binding proteins"/>
    <property type="match status" value="1"/>
</dbReference>
<dbReference type="Proteomes" id="UP000265520">
    <property type="component" value="Unassembled WGS sequence"/>
</dbReference>
<keyword evidence="1" id="KW-0347">Helicase</keyword>
<dbReference type="GO" id="GO:0004386">
    <property type="term" value="F:helicase activity"/>
    <property type="evidence" value="ECO:0007669"/>
    <property type="project" value="UniProtKB-KW"/>
</dbReference>
<keyword evidence="2" id="KW-1185">Reference proteome</keyword>
<keyword evidence="1" id="KW-0547">Nucleotide-binding</keyword>